<organism evidence="7 8">
    <name type="scientific">Thermocrinis albus (strain DSM 14484 / JCM 11386 / HI 11/12)</name>
    <dbReference type="NCBI Taxonomy" id="638303"/>
    <lineage>
        <taxon>Bacteria</taxon>
        <taxon>Pseudomonadati</taxon>
        <taxon>Aquificota</taxon>
        <taxon>Aquificia</taxon>
        <taxon>Aquificales</taxon>
        <taxon>Aquificaceae</taxon>
        <taxon>Thermocrinis</taxon>
    </lineage>
</organism>
<dbReference type="Gene3D" id="3.40.50.150">
    <property type="entry name" value="Vaccinia Virus protein VP39"/>
    <property type="match status" value="1"/>
</dbReference>
<comment type="function">
    <text evidence="6">Specifically methylates the N7 position of a guanine in 16S rRNA.</text>
</comment>
<dbReference type="STRING" id="638303.Thal_0922"/>
<feature type="binding site" evidence="6">
    <location>
        <begin position="132"/>
        <end position="133"/>
    </location>
    <ligand>
        <name>S-adenosyl-L-methionine</name>
        <dbReference type="ChEBI" id="CHEBI:59789"/>
    </ligand>
</feature>
<keyword evidence="2 6" id="KW-0698">rRNA processing</keyword>
<keyword evidence="1 6" id="KW-0963">Cytoplasm</keyword>
<keyword evidence="8" id="KW-1185">Reference proteome</keyword>
<evidence type="ECO:0000256" key="1">
    <source>
        <dbReference type="ARBA" id="ARBA00022490"/>
    </source>
</evidence>
<evidence type="ECO:0000256" key="2">
    <source>
        <dbReference type="ARBA" id="ARBA00022552"/>
    </source>
</evidence>
<dbReference type="KEGG" id="tal:Thal_0922"/>
<dbReference type="OrthoDB" id="9808773at2"/>
<dbReference type="Pfam" id="PF02527">
    <property type="entry name" value="GidB"/>
    <property type="match status" value="1"/>
</dbReference>
<dbReference type="HOGENOM" id="CLU_065341_2_1_0"/>
<dbReference type="NCBIfam" id="TIGR00138">
    <property type="entry name" value="rsmG_gidB"/>
    <property type="match status" value="1"/>
</dbReference>
<evidence type="ECO:0000256" key="4">
    <source>
        <dbReference type="ARBA" id="ARBA00022679"/>
    </source>
</evidence>
<keyword evidence="5 6" id="KW-0949">S-adenosyl-L-methionine</keyword>
<sequence length="197" mass="22792">MPAELIKDIFQRNGFNLTEEQIQRFDLYLRELKRWNKVHNLTSLEEDEQIIKRHFLDSLTLTLCIEEKGIDVKGKKVCDVGSGAGFPGVPLKIFYQDAINLTLIESVSKKCSFLEYLKVVLDIDYRVLCTRAEKVKEKFYVVVSRALGPLEETLPLLINLSEAYIMVMKGREPVEGFEYCYINLPDIKGNYILLYTL</sequence>
<gene>
    <name evidence="6" type="primary">rsmG</name>
    <name evidence="7" type="ordered locus">Thal_0922</name>
</gene>
<comment type="similarity">
    <text evidence="6">Belongs to the methyltransferase superfamily. RNA methyltransferase RsmG family.</text>
</comment>
<dbReference type="EMBL" id="CP001931">
    <property type="protein sequence ID" value="ADC89554.1"/>
    <property type="molecule type" value="Genomic_DNA"/>
</dbReference>
<evidence type="ECO:0000313" key="8">
    <source>
        <dbReference type="Proteomes" id="UP000002043"/>
    </source>
</evidence>
<evidence type="ECO:0000256" key="5">
    <source>
        <dbReference type="ARBA" id="ARBA00022691"/>
    </source>
</evidence>
<dbReference type="Proteomes" id="UP000002043">
    <property type="component" value="Chromosome"/>
</dbReference>
<dbReference type="SUPFAM" id="SSF53335">
    <property type="entry name" value="S-adenosyl-L-methionine-dependent methyltransferases"/>
    <property type="match status" value="1"/>
</dbReference>
<dbReference type="PANTHER" id="PTHR31760:SF0">
    <property type="entry name" value="S-ADENOSYL-L-METHIONINE-DEPENDENT METHYLTRANSFERASES SUPERFAMILY PROTEIN"/>
    <property type="match status" value="1"/>
</dbReference>
<dbReference type="GO" id="GO:0070043">
    <property type="term" value="F:rRNA (guanine-N7-)-methyltransferase activity"/>
    <property type="evidence" value="ECO:0007669"/>
    <property type="project" value="UniProtKB-UniRule"/>
</dbReference>
<feature type="binding site" evidence="6">
    <location>
        <position position="86"/>
    </location>
    <ligand>
        <name>S-adenosyl-L-methionine</name>
        <dbReference type="ChEBI" id="CHEBI:59789"/>
    </ligand>
</feature>
<dbReference type="GO" id="GO:0005829">
    <property type="term" value="C:cytosol"/>
    <property type="evidence" value="ECO:0007669"/>
    <property type="project" value="TreeGrafter"/>
</dbReference>
<dbReference type="AlphaFoldDB" id="D3SLC4"/>
<feature type="binding site" evidence="6">
    <location>
        <position position="145"/>
    </location>
    <ligand>
        <name>S-adenosyl-L-methionine</name>
        <dbReference type="ChEBI" id="CHEBI:59789"/>
    </ligand>
</feature>
<accession>D3SLC4</accession>
<reference evidence="8" key="1">
    <citation type="journal article" date="2010" name="Stand. Genomic Sci.">
        <title>Complete genome sequence of Thermocrinis albus type strain (HI 11/12T).</title>
        <authorList>
            <person name="Wirth R."/>
            <person name="Sikorski J."/>
            <person name="Brambilla E."/>
            <person name="Misra M."/>
            <person name="Lapidus A."/>
            <person name="Copeland A."/>
            <person name="Nolan M."/>
            <person name="Lucas S."/>
            <person name="Chen F."/>
            <person name="Tice H."/>
            <person name="Cheng J.F."/>
            <person name="Han C."/>
            <person name="Detter J.C."/>
            <person name="Tapia R."/>
            <person name="Bruce D."/>
            <person name="Goodwin L."/>
            <person name="Pitluck S."/>
            <person name="Pati A."/>
            <person name="Anderson I."/>
            <person name="Ivanova N."/>
            <person name="Mavromatis K."/>
            <person name="Mikhailova N."/>
            <person name="Chen A."/>
            <person name="Palaniappan K."/>
            <person name="Bilek Y."/>
            <person name="Hader T."/>
            <person name="Land M."/>
            <person name="Hauser L."/>
            <person name="Chang Y.J."/>
            <person name="Jeffries C.D."/>
            <person name="Tindall B.J."/>
            <person name="Rohde M."/>
            <person name="Goker M."/>
            <person name="Bristow J."/>
            <person name="Eisen J.A."/>
            <person name="Markowitz V."/>
            <person name="Hugenholtz P."/>
            <person name="Kyrpides N.C."/>
            <person name="Klenk H.P."/>
        </authorList>
    </citation>
    <scope>NUCLEOTIDE SEQUENCE [LARGE SCALE GENOMIC DNA]</scope>
    <source>
        <strain evidence="8">DSM 14484 / JCM 11386 / HI 11/12</strain>
    </source>
</reference>
<comment type="caution">
    <text evidence="6">Lacks conserved residue(s) required for the propagation of feature annotation.</text>
</comment>
<comment type="subcellular location">
    <subcellularLocation>
        <location evidence="6">Cytoplasm</location>
    </subcellularLocation>
</comment>
<evidence type="ECO:0000313" key="7">
    <source>
        <dbReference type="EMBL" id="ADC89554.1"/>
    </source>
</evidence>
<keyword evidence="3 6" id="KW-0489">Methyltransferase</keyword>
<dbReference type="HAMAP" id="MF_00074">
    <property type="entry name" value="16SrRNA_methyltr_G"/>
    <property type="match status" value="1"/>
</dbReference>
<dbReference type="InterPro" id="IPR029063">
    <property type="entry name" value="SAM-dependent_MTases_sf"/>
</dbReference>
<dbReference type="InterPro" id="IPR003682">
    <property type="entry name" value="rRNA_ssu_MeTfrase_G"/>
</dbReference>
<dbReference type="eggNOG" id="COG0357">
    <property type="taxonomic scope" value="Bacteria"/>
</dbReference>
<dbReference type="EC" id="2.1.1.-" evidence="6"/>
<evidence type="ECO:0000256" key="3">
    <source>
        <dbReference type="ARBA" id="ARBA00022603"/>
    </source>
</evidence>
<feature type="binding site" evidence="6">
    <location>
        <position position="81"/>
    </location>
    <ligand>
        <name>S-adenosyl-L-methionine</name>
        <dbReference type="ChEBI" id="CHEBI:59789"/>
    </ligand>
</feature>
<name>D3SLC4_THEAH</name>
<evidence type="ECO:0000256" key="6">
    <source>
        <dbReference type="HAMAP-Rule" id="MF_00074"/>
    </source>
</evidence>
<dbReference type="PANTHER" id="PTHR31760">
    <property type="entry name" value="S-ADENOSYL-L-METHIONINE-DEPENDENT METHYLTRANSFERASES SUPERFAMILY PROTEIN"/>
    <property type="match status" value="1"/>
</dbReference>
<keyword evidence="4 6" id="KW-0808">Transferase</keyword>
<protein>
    <recommendedName>
        <fullName evidence="6">Ribosomal RNA small subunit methyltransferase G</fullName>
        <ecNumber evidence="6">2.1.1.-</ecNumber>
    </recommendedName>
    <alternativeName>
        <fullName evidence="6">16S rRNA 7-methylguanosine methyltransferase</fullName>
        <shortName evidence="6">16S rRNA m7G methyltransferase</shortName>
    </alternativeName>
</protein>
<dbReference type="PIRSF" id="PIRSF003078">
    <property type="entry name" value="GidB"/>
    <property type="match status" value="1"/>
</dbReference>
<proteinExistence type="inferred from homology"/>